<evidence type="ECO:0000256" key="3">
    <source>
        <dbReference type="SAM" id="MobiDB-lite"/>
    </source>
</evidence>
<dbReference type="GO" id="GO:0004674">
    <property type="term" value="F:protein serine/threonine kinase activity"/>
    <property type="evidence" value="ECO:0007669"/>
    <property type="project" value="TreeGrafter"/>
</dbReference>
<keyword evidence="1" id="KW-0106">Calcium</keyword>
<dbReference type="Pfam" id="PF00069">
    <property type="entry name" value="Pkinase"/>
    <property type="match status" value="2"/>
</dbReference>
<dbReference type="GO" id="GO:0044773">
    <property type="term" value="P:mitotic DNA damage checkpoint signaling"/>
    <property type="evidence" value="ECO:0007669"/>
    <property type="project" value="TreeGrafter"/>
</dbReference>
<evidence type="ECO:0000313" key="6">
    <source>
        <dbReference type="EMBL" id="KAF0695980.1"/>
    </source>
</evidence>
<dbReference type="PROSITE" id="PS00018">
    <property type="entry name" value="EF_HAND_1"/>
    <property type="match status" value="1"/>
</dbReference>
<dbReference type="EMBL" id="VJMH01005439">
    <property type="protein sequence ID" value="KAF0695980.1"/>
    <property type="molecule type" value="Genomic_DNA"/>
</dbReference>
<evidence type="ECO:0000256" key="2">
    <source>
        <dbReference type="ARBA" id="ARBA00024334"/>
    </source>
</evidence>
<dbReference type="PANTHER" id="PTHR44167">
    <property type="entry name" value="OVARIAN-SPECIFIC SERINE/THREONINE-PROTEIN KINASE LOK-RELATED"/>
    <property type="match status" value="1"/>
</dbReference>
<dbReference type="PANTHER" id="PTHR44167:SF24">
    <property type="entry name" value="SERINE_THREONINE-PROTEIN KINASE CHK2"/>
    <property type="match status" value="1"/>
</dbReference>
<dbReference type="SUPFAM" id="SSF47473">
    <property type="entry name" value="EF-hand"/>
    <property type="match status" value="1"/>
</dbReference>
<evidence type="ECO:0000313" key="8">
    <source>
        <dbReference type="Proteomes" id="UP000332933"/>
    </source>
</evidence>
<name>A0A485KXW4_9STRA</name>
<reference evidence="6" key="2">
    <citation type="submission" date="2019-06" db="EMBL/GenBank/DDBJ databases">
        <title>Genomics analysis of Aphanomyces spp. identifies a new class of oomycete effector associated with host adaptation.</title>
        <authorList>
            <person name="Gaulin E."/>
        </authorList>
    </citation>
    <scope>NUCLEOTIDE SEQUENCE</scope>
    <source>
        <strain evidence="6">CBS 578.67</strain>
    </source>
</reference>
<dbReference type="InterPro" id="IPR011009">
    <property type="entry name" value="Kinase-like_dom_sf"/>
</dbReference>
<dbReference type="PROSITE" id="PS50222">
    <property type="entry name" value="EF_HAND_2"/>
    <property type="match status" value="1"/>
</dbReference>
<dbReference type="GO" id="GO:0005524">
    <property type="term" value="F:ATP binding"/>
    <property type="evidence" value="ECO:0007669"/>
    <property type="project" value="InterPro"/>
</dbReference>
<dbReference type="InterPro" id="IPR018247">
    <property type="entry name" value="EF_Hand_1_Ca_BS"/>
</dbReference>
<dbReference type="InterPro" id="IPR000719">
    <property type="entry name" value="Prot_kinase_dom"/>
</dbReference>
<dbReference type="GO" id="GO:0005634">
    <property type="term" value="C:nucleus"/>
    <property type="evidence" value="ECO:0007669"/>
    <property type="project" value="TreeGrafter"/>
</dbReference>
<feature type="region of interest" description="Disordered" evidence="3">
    <location>
        <begin position="654"/>
        <end position="724"/>
    </location>
</feature>
<dbReference type="PROSITE" id="PS50011">
    <property type="entry name" value="PROTEIN_KINASE_DOM"/>
    <property type="match status" value="1"/>
</dbReference>
<feature type="region of interest" description="Disordered" evidence="3">
    <location>
        <begin position="752"/>
        <end position="789"/>
    </location>
</feature>
<evidence type="ECO:0000256" key="1">
    <source>
        <dbReference type="ARBA" id="ARBA00022837"/>
    </source>
</evidence>
<feature type="compositionally biased region" description="Basic and acidic residues" evidence="3">
    <location>
        <begin position="752"/>
        <end position="768"/>
    </location>
</feature>
<dbReference type="Proteomes" id="UP000332933">
    <property type="component" value="Unassembled WGS sequence"/>
</dbReference>
<comment type="similarity">
    <text evidence="2">Belongs to the protein kinase superfamily. Ser/Thr protein kinase family. CDPK subfamily.</text>
</comment>
<reference evidence="7 8" key="1">
    <citation type="submission" date="2019-03" db="EMBL/GenBank/DDBJ databases">
        <authorList>
            <person name="Gaulin E."/>
            <person name="Dumas B."/>
        </authorList>
    </citation>
    <scope>NUCLEOTIDE SEQUENCE [LARGE SCALE GENOMIC DNA]</scope>
    <source>
        <strain evidence="7">CBS 568.67</strain>
    </source>
</reference>
<protein>
    <submittedName>
        <fullName evidence="7">Aste57867_13234 protein</fullName>
    </submittedName>
</protein>
<feature type="domain" description="Protein kinase" evidence="4">
    <location>
        <begin position="120"/>
        <end position="442"/>
    </location>
</feature>
<evidence type="ECO:0000259" key="4">
    <source>
        <dbReference type="PROSITE" id="PS50011"/>
    </source>
</evidence>
<dbReference type="GO" id="GO:0005737">
    <property type="term" value="C:cytoplasm"/>
    <property type="evidence" value="ECO:0007669"/>
    <property type="project" value="TreeGrafter"/>
</dbReference>
<dbReference type="SUPFAM" id="SSF56112">
    <property type="entry name" value="Protein kinase-like (PK-like)"/>
    <property type="match status" value="1"/>
</dbReference>
<organism evidence="7 8">
    <name type="scientific">Aphanomyces stellatus</name>
    <dbReference type="NCBI Taxonomy" id="120398"/>
    <lineage>
        <taxon>Eukaryota</taxon>
        <taxon>Sar</taxon>
        <taxon>Stramenopiles</taxon>
        <taxon>Oomycota</taxon>
        <taxon>Saprolegniomycetes</taxon>
        <taxon>Saprolegniales</taxon>
        <taxon>Verrucalvaceae</taxon>
        <taxon>Aphanomyces</taxon>
    </lineage>
</organism>
<evidence type="ECO:0000313" key="7">
    <source>
        <dbReference type="EMBL" id="VFT90074.1"/>
    </source>
</evidence>
<dbReference type="Gene3D" id="1.10.238.10">
    <property type="entry name" value="EF-hand"/>
    <property type="match status" value="1"/>
</dbReference>
<sequence>MFQSHSRILCRELAQIKDQNGREVLETSDANTRAFFFDRLYFCGRYELFEGPAVHVSSTSVVLFAHDHGIFDQIFNQHSDNKSGELTVAGFVKCNQALDRWNTDRNFTTGLKTRDSELWRREFNQWDKDQNGVMCKDEFIRFCAQYFGRKLKVAIKLMRNEDEYQRERDTRKQLDSSFALQLLPTVDKSVFSQQISSMEPINCDIKMTEYRYMLVMPAADRSLEDIFQKERPSDEQIRGFLYEIALSLKFVHEKGLVHGDLKKLNILRVHNTLKLIDFDATTKFGHNLGVKFSSGVLPPEMFYALKDENDEKIYKAYWEEKIVNDPKRWNKLKPRNKYVVRTYRESHEGDLPYSLVKATPAVDMWSFGCLMYQMLCGEELIPTDINQDIATDRMVLWTDQKLCRRIEGNIPDDLAQELIKKLLVLDPKGRLNAEDVLAHRYITGRLDFSEISWKVEEIVANTHALSSQVSSLAKVIDTTAELLPQVLGQFEDQLNATSSAIKEGILESNVVQYPTSFALLPFKLQASNHWSKQLEEFISLGKDIYGELPDDKSKVLDWVKAAGPMIQPLVDKLKSGETMYLYLIDECAGEIVVPDEPGSVYPIEIPTTDDSFWKNGLPWIEKGLKLLKTGVACVNGMTKLGVYMEAHHLGPWAYESKPEKDDKENGKQVHRKNGRLHGNEDQQTETGDDASKSGQKNDSRSDKTNDVANNDEKKMPRKSNSNVPIVIRNIDEEIASDGRGAQLRELAHWFLKHDPEKSFGGLKRDDRSRRRRVDQQGFRFHESQPQQTS</sequence>
<feature type="compositionally biased region" description="Basic and acidic residues" evidence="3">
    <location>
        <begin position="656"/>
        <end position="667"/>
    </location>
</feature>
<evidence type="ECO:0000259" key="5">
    <source>
        <dbReference type="PROSITE" id="PS50222"/>
    </source>
</evidence>
<accession>A0A485KXW4</accession>
<proteinExistence type="inferred from homology"/>
<dbReference type="InterPro" id="IPR002048">
    <property type="entry name" value="EF_hand_dom"/>
</dbReference>
<dbReference type="EMBL" id="CAADRA010005460">
    <property type="protein sequence ID" value="VFT90074.1"/>
    <property type="molecule type" value="Genomic_DNA"/>
</dbReference>
<dbReference type="AlphaFoldDB" id="A0A485KXW4"/>
<gene>
    <name evidence="7" type="primary">Aste57867_13234</name>
    <name evidence="6" type="ORF">As57867_013185</name>
    <name evidence="7" type="ORF">ASTE57867_13234</name>
</gene>
<dbReference type="SMART" id="SM00220">
    <property type="entry name" value="S_TKc"/>
    <property type="match status" value="1"/>
</dbReference>
<feature type="compositionally biased region" description="Basic and acidic residues" evidence="3">
    <location>
        <begin position="689"/>
        <end position="714"/>
    </location>
</feature>
<keyword evidence="8" id="KW-1185">Reference proteome</keyword>
<dbReference type="Gene3D" id="1.10.510.10">
    <property type="entry name" value="Transferase(Phosphotransferase) domain 1"/>
    <property type="match status" value="1"/>
</dbReference>
<dbReference type="GO" id="GO:0005509">
    <property type="term" value="F:calcium ion binding"/>
    <property type="evidence" value="ECO:0007669"/>
    <property type="project" value="InterPro"/>
</dbReference>
<dbReference type="InterPro" id="IPR011992">
    <property type="entry name" value="EF-hand-dom_pair"/>
</dbReference>
<feature type="domain" description="EF-hand" evidence="5">
    <location>
        <begin position="114"/>
        <end position="149"/>
    </location>
</feature>
<dbReference type="OrthoDB" id="193242at2759"/>